<proteinExistence type="inferred from homology"/>
<comment type="similarity">
    <text evidence="1">Belongs to the peptidase C1 family.</text>
</comment>
<dbReference type="InterPro" id="IPR013128">
    <property type="entry name" value="Peptidase_C1A"/>
</dbReference>
<evidence type="ECO:0000259" key="2">
    <source>
        <dbReference type="SMART" id="SM00645"/>
    </source>
</evidence>
<feature type="domain" description="Cathepsin propeptide inhibitor" evidence="3">
    <location>
        <begin position="5"/>
        <end position="69"/>
    </location>
</feature>
<dbReference type="Proteomes" id="UP000267096">
    <property type="component" value="Unassembled WGS sequence"/>
</dbReference>
<evidence type="ECO:0000259" key="3">
    <source>
        <dbReference type="SMART" id="SM00848"/>
    </source>
</evidence>
<dbReference type="InterPro" id="IPR025661">
    <property type="entry name" value="Pept_asp_AS"/>
</dbReference>
<dbReference type="WBParaSite" id="ASIM_0001001601-mRNA-1">
    <property type="protein sequence ID" value="ASIM_0001001601-mRNA-1"/>
    <property type="gene ID" value="ASIM_0001001601"/>
</dbReference>
<dbReference type="AlphaFoldDB" id="A0A0M3JQR3"/>
<feature type="domain" description="Peptidase C1A papain C-terminal" evidence="2">
    <location>
        <begin position="108"/>
        <end position="317"/>
    </location>
</feature>
<evidence type="ECO:0000313" key="5">
    <source>
        <dbReference type="Proteomes" id="UP000267096"/>
    </source>
</evidence>
<dbReference type="PANTHER" id="PTHR12411">
    <property type="entry name" value="CYSTEINE PROTEASE FAMILY C1-RELATED"/>
    <property type="match status" value="1"/>
</dbReference>
<gene>
    <name evidence="4" type="ORF">ASIM_LOCUS9747</name>
</gene>
<sequence length="318" mass="36626">MRHSYDVFLRRYRRTNMTNKEYTYRFDIFKKNVELIAQLNAAAQTATNSTSSTVRFGVTQFADWSDDEYEKFTNVEQELTRTERGLYSKSKYYPYGPWKHVKWHHQDYPQSWDWREHDVVGRIKSQAFKCNSCWAYAVTGVVETLYAIKYGKHIDISEYEMLDCDTTNSGCTSGSTRRAMGRGLSHGFVYTKNYPKMLYSRNSCPPVGDVFVKQLYEVSPDAKTIAWFTSNFGPVALNVAIPHNYKFYQGGIMLNSYECSTMQANHAAEVVGYGVQDGIKYWIMKNSWGEGWGEGGYFRIERGKNTCLIESFATSAGV</sequence>
<protein>
    <submittedName>
        <fullName evidence="6">Cathepsin F (inferred by orthology to a S. mansoni protein)</fullName>
    </submittedName>
</protein>
<dbReference type="GO" id="GO:0008234">
    <property type="term" value="F:cysteine-type peptidase activity"/>
    <property type="evidence" value="ECO:0007669"/>
    <property type="project" value="InterPro"/>
</dbReference>
<reference evidence="4 5" key="2">
    <citation type="submission" date="2018-11" db="EMBL/GenBank/DDBJ databases">
        <authorList>
            <consortium name="Pathogen Informatics"/>
        </authorList>
    </citation>
    <scope>NUCLEOTIDE SEQUENCE [LARGE SCALE GENOMIC DNA]</scope>
</reference>
<dbReference type="InterPro" id="IPR039417">
    <property type="entry name" value="Peptidase_C1A_papain-like"/>
</dbReference>
<dbReference type="CDD" id="cd02248">
    <property type="entry name" value="Peptidase_C1A"/>
    <property type="match status" value="1"/>
</dbReference>
<dbReference type="SMART" id="SM00848">
    <property type="entry name" value="Inhibitor_I29"/>
    <property type="match status" value="1"/>
</dbReference>
<evidence type="ECO:0000313" key="4">
    <source>
        <dbReference type="EMBL" id="VDK41682.1"/>
    </source>
</evidence>
<dbReference type="Gene3D" id="3.90.70.10">
    <property type="entry name" value="Cysteine proteinases"/>
    <property type="match status" value="1"/>
</dbReference>
<dbReference type="Pfam" id="PF00112">
    <property type="entry name" value="Peptidase_C1"/>
    <property type="match status" value="1"/>
</dbReference>
<dbReference type="SMART" id="SM00645">
    <property type="entry name" value="Pept_C1"/>
    <property type="match status" value="1"/>
</dbReference>
<dbReference type="Pfam" id="PF08246">
    <property type="entry name" value="Inhibitor_I29"/>
    <property type="match status" value="1"/>
</dbReference>
<dbReference type="OrthoDB" id="5875790at2759"/>
<keyword evidence="5" id="KW-1185">Reference proteome</keyword>
<evidence type="ECO:0000313" key="6">
    <source>
        <dbReference type="WBParaSite" id="ASIM_0001001601-mRNA-1"/>
    </source>
</evidence>
<organism evidence="6">
    <name type="scientific">Anisakis simplex</name>
    <name type="common">Herring worm</name>
    <dbReference type="NCBI Taxonomy" id="6269"/>
    <lineage>
        <taxon>Eukaryota</taxon>
        <taxon>Metazoa</taxon>
        <taxon>Ecdysozoa</taxon>
        <taxon>Nematoda</taxon>
        <taxon>Chromadorea</taxon>
        <taxon>Rhabditida</taxon>
        <taxon>Spirurina</taxon>
        <taxon>Ascaridomorpha</taxon>
        <taxon>Ascaridoidea</taxon>
        <taxon>Anisakidae</taxon>
        <taxon>Anisakis</taxon>
        <taxon>Anisakis simplex complex</taxon>
    </lineage>
</organism>
<dbReference type="InterPro" id="IPR038765">
    <property type="entry name" value="Papain-like_cys_pep_sf"/>
</dbReference>
<name>A0A0M3JQR3_ANISI</name>
<dbReference type="PRINTS" id="PR00705">
    <property type="entry name" value="PAPAIN"/>
</dbReference>
<evidence type="ECO:0000256" key="1">
    <source>
        <dbReference type="ARBA" id="ARBA00008455"/>
    </source>
</evidence>
<dbReference type="GO" id="GO:0006508">
    <property type="term" value="P:proteolysis"/>
    <property type="evidence" value="ECO:0007669"/>
    <property type="project" value="InterPro"/>
</dbReference>
<reference evidence="6" key="1">
    <citation type="submission" date="2017-02" db="UniProtKB">
        <authorList>
            <consortium name="WormBaseParasite"/>
        </authorList>
    </citation>
    <scope>IDENTIFICATION</scope>
</reference>
<dbReference type="InterPro" id="IPR000668">
    <property type="entry name" value="Peptidase_C1A_C"/>
</dbReference>
<dbReference type="InterPro" id="IPR013201">
    <property type="entry name" value="Prot_inhib_I29"/>
</dbReference>
<dbReference type="PROSITE" id="PS00640">
    <property type="entry name" value="THIOL_PROTEASE_ASN"/>
    <property type="match status" value="1"/>
</dbReference>
<dbReference type="SUPFAM" id="SSF54001">
    <property type="entry name" value="Cysteine proteinases"/>
    <property type="match status" value="1"/>
</dbReference>
<accession>A0A0M3JQR3</accession>
<dbReference type="EMBL" id="UYRR01030971">
    <property type="protein sequence ID" value="VDK41682.1"/>
    <property type="molecule type" value="Genomic_DNA"/>
</dbReference>